<evidence type="ECO:0000256" key="6">
    <source>
        <dbReference type="SAM" id="Coils"/>
    </source>
</evidence>
<dbReference type="InterPro" id="IPR035441">
    <property type="entry name" value="TFIIS/LEDGF_dom_sf"/>
</dbReference>
<feature type="region of interest" description="Disordered" evidence="7">
    <location>
        <begin position="927"/>
        <end position="983"/>
    </location>
</feature>
<dbReference type="KEGG" id="bmor:101738402"/>
<keyword evidence="11" id="KW-1185">Reference proteome</keyword>
<evidence type="ECO:0000256" key="4">
    <source>
        <dbReference type="PROSITE-ProRule" id="PRU00649"/>
    </source>
</evidence>
<feature type="domain" description="C3H1-type" evidence="8">
    <location>
        <begin position="982"/>
        <end position="1010"/>
    </location>
</feature>
<evidence type="ECO:0000256" key="5">
    <source>
        <dbReference type="PROSITE-ProRule" id="PRU00723"/>
    </source>
</evidence>
<comment type="subcellular location">
    <subcellularLocation>
        <location evidence="4">Nucleus</location>
    </subcellularLocation>
</comment>
<dbReference type="PANTHER" id="PTHR46557:SF1">
    <property type="entry name" value="SERINE_THREONINE-PROTEIN PHOSPHATASE 1 REGULATORY SUBUNIT 10"/>
    <property type="match status" value="1"/>
</dbReference>
<dbReference type="AlphaFoldDB" id="A0A8R2AV35"/>
<keyword evidence="1 5" id="KW-0479">Metal-binding</keyword>
<dbReference type="RefSeq" id="XP_004929266.2">
    <property type="nucleotide sequence ID" value="XM_004929209.5"/>
</dbReference>
<dbReference type="InterPro" id="IPR017923">
    <property type="entry name" value="TFIIS_N"/>
</dbReference>
<dbReference type="GeneID" id="101738402"/>
<feature type="domain" description="TFIIS N-terminal" evidence="9">
    <location>
        <begin position="71"/>
        <end position="145"/>
    </location>
</feature>
<feature type="compositionally biased region" description="Basic and acidic residues" evidence="7">
    <location>
        <begin position="359"/>
        <end position="400"/>
    </location>
</feature>
<evidence type="ECO:0000259" key="9">
    <source>
        <dbReference type="PROSITE" id="PS51319"/>
    </source>
</evidence>
<dbReference type="RefSeq" id="XP_062524169.1">
    <property type="nucleotide sequence ID" value="XM_062668185.1"/>
</dbReference>
<dbReference type="GO" id="GO:0008157">
    <property type="term" value="F:protein phosphatase 1 binding"/>
    <property type="evidence" value="ECO:0007669"/>
    <property type="project" value="TreeGrafter"/>
</dbReference>
<dbReference type="Proteomes" id="UP000005204">
    <property type="component" value="Unassembled WGS sequence"/>
</dbReference>
<evidence type="ECO:0000256" key="3">
    <source>
        <dbReference type="ARBA" id="ARBA00022833"/>
    </source>
</evidence>
<feature type="zinc finger region" description="C3H1-type" evidence="5">
    <location>
        <begin position="982"/>
        <end position="1010"/>
    </location>
</feature>
<feature type="compositionally biased region" description="Low complexity" evidence="7">
    <location>
        <begin position="564"/>
        <end position="578"/>
    </location>
</feature>
<feature type="compositionally biased region" description="Low complexity" evidence="7">
    <location>
        <begin position="344"/>
        <end position="358"/>
    </location>
</feature>
<dbReference type="Gene3D" id="1.20.930.10">
    <property type="entry name" value="Conserved domain common to transcription factors TFIIS, elongin A, CRSP70"/>
    <property type="match status" value="1"/>
</dbReference>
<dbReference type="Gene3D" id="4.10.1000.10">
    <property type="entry name" value="Zinc finger, CCCH-type"/>
    <property type="match status" value="1"/>
</dbReference>
<evidence type="ECO:0008006" key="12">
    <source>
        <dbReference type="Google" id="ProtNLM"/>
    </source>
</evidence>
<keyword evidence="3 5" id="KW-0862">Zinc</keyword>
<dbReference type="EnsemblMetazoa" id="XM_004929209.4">
    <property type="protein sequence ID" value="XP_004929266.2"/>
    <property type="gene ID" value="LOC101738402"/>
</dbReference>
<evidence type="ECO:0000313" key="11">
    <source>
        <dbReference type="Proteomes" id="UP000005204"/>
    </source>
</evidence>
<keyword evidence="4" id="KW-0539">Nucleus</keyword>
<name>A0A8R2AV35_BOMMO</name>
<keyword evidence="2 5" id="KW-0863">Zinc-finger</keyword>
<sequence length="1014" mass="112888">MSSIEPKQLLGCLSGLLSNNGGIKRRNEVQRIARLMSKYSKKLVSKCIYIQILKCTETELLDLFMRYNGWLLIHLWLTESIVAKNWPLVKELLELLLLCPVDLNRLKTNNCPKLVKELSKDGDHFAIRALASKLVEQWLKTVQGEKVVPVLLSDIPQIISDGNGEIKPEIVKLKSEVEQAKDTAENEESTVKTVKTEECCKSESIEITPTVKEENQEPSKTEIKIETDQQLETLPVLKISLKDGVQTVLKVEDTENKDLKESPTSEKLKENSKNKDKDKSSEKTKSSHTKSNSSKHSSKARSSSDKHKSSSSSSRHSSSKDKKKDKDKDRSSHSSKSKSDSSKKSSSSSSSSNSSSSSKTKDDRSTKNSEKEKREKDEKLGKKKDKDTKEKSDESNEHKTPSISKLGKIPKLSDLKKEKPSISIEVRKPDDPKPKTVKAYNSKFRKHGLEEEIKPPPSRSVLLNKKAPPPPIPPIVSIPKRHSPVHNETPPEKKLKTMEIVEKPGSIKLIPPKPKPMTLLESDMFMDALNASATNKKEPKKRKRRTSGSKDGNPNDGSPPPTPTSLSSPTSESKSVPPRFYQDTLDAEERKDKSHESKEPVSPVTTENEVEDDKMDVSGPHTLTVNGLKGVLCYHRKKGPKKNIKWKPDSELETIHVFDLDETERINVTKTFTDMKYLERIHEREAFEKARNLSNDDVMEERTNWKPLILVDLEGQLQVDYGKNSKEKDIQALRQKVTLQPLYFNKAMIPDSPIEPELETHTYSEPSIIPLEDVTGNQDNISDFRNMPWPEPRGNAPPQTPSNMTVGASPLFPNNLTQFSNTFPNTQFPGVPPAFQGPNIVPGEWQNGIPQQMIPNGMPGPIGTHNLAPGVMPPGSHPQGMMISPETMMMAPEMFGNPTPMIPVPPESFNMQQNMYPMDFNMVGPPGPGPEGFNGPGPGSGPGPGNFRGAMRGRGVNGHWRGKGAGNWENPSRGGRGGGPRGNRKTICMYFQRKGSCRQGDNCTFLHPGVNCPF</sequence>
<dbReference type="RefSeq" id="XP_062524167.1">
    <property type="nucleotide sequence ID" value="XM_062668183.1"/>
</dbReference>
<dbReference type="PANTHER" id="PTHR46557">
    <property type="entry name" value="SERINE/THREONINE-PROTEIN PHOSPHATASE 1 REGULATORY SUBUNIT 10-RELATED"/>
    <property type="match status" value="1"/>
</dbReference>
<feature type="compositionally biased region" description="Basic and acidic residues" evidence="7">
    <location>
        <begin position="489"/>
        <end position="502"/>
    </location>
</feature>
<dbReference type="RefSeq" id="XP_062524171.1">
    <property type="nucleotide sequence ID" value="XM_062668187.1"/>
</dbReference>
<protein>
    <recommendedName>
        <fullName evidence="12">Serine/threonine-protein phosphatase 1 regulatory subunit 10</fullName>
    </recommendedName>
</protein>
<dbReference type="GO" id="GO:0008270">
    <property type="term" value="F:zinc ion binding"/>
    <property type="evidence" value="ECO:0007669"/>
    <property type="project" value="UniProtKB-KW"/>
</dbReference>
<feature type="compositionally biased region" description="Basic and acidic residues" evidence="7">
    <location>
        <begin position="318"/>
        <end position="343"/>
    </location>
</feature>
<keyword evidence="6" id="KW-0175">Coiled coil</keyword>
<dbReference type="InterPro" id="IPR000571">
    <property type="entry name" value="Znf_CCCH"/>
</dbReference>
<feature type="region of interest" description="Disordered" evidence="7">
    <location>
        <begin position="256"/>
        <end position="622"/>
    </location>
</feature>
<reference evidence="10" key="2">
    <citation type="submission" date="2022-06" db="UniProtKB">
        <authorList>
            <consortium name="EnsemblMetazoa"/>
        </authorList>
    </citation>
    <scope>IDENTIFICATION</scope>
    <source>
        <strain evidence="10">p50T (Dazao)</strain>
    </source>
</reference>
<dbReference type="PROSITE" id="PS50103">
    <property type="entry name" value="ZF_C3H1"/>
    <property type="match status" value="1"/>
</dbReference>
<dbReference type="Pfam" id="PF08711">
    <property type="entry name" value="Med26"/>
    <property type="match status" value="1"/>
</dbReference>
<dbReference type="GO" id="GO:0005634">
    <property type="term" value="C:nucleus"/>
    <property type="evidence" value="ECO:0007669"/>
    <property type="project" value="UniProtKB-SubCell"/>
</dbReference>
<dbReference type="GO" id="GO:0000785">
    <property type="term" value="C:chromatin"/>
    <property type="evidence" value="ECO:0007669"/>
    <property type="project" value="TreeGrafter"/>
</dbReference>
<dbReference type="RefSeq" id="XP_062524170.1">
    <property type="nucleotide sequence ID" value="XM_062668186.1"/>
</dbReference>
<feature type="compositionally biased region" description="Pro residues" evidence="7">
    <location>
        <begin position="467"/>
        <end position="476"/>
    </location>
</feature>
<feature type="coiled-coil region" evidence="6">
    <location>
        <begin position="170"/>
        <end position="197"/>
    </location>
</feature>
<organism evidence="10 11">
    <name type="scientific">Bombyx mori</name>
    <name type="common">Silk moth</name>
    <dbReference type="NCBI Taxonomy" id="7091"/>
    <lineage>
        <taxon>Eukaryota</taxon>
        <taxon>Metazoa</taxon>
        <taxon>Ecdysozoa</taxon>
        <taxon>Arthropoda</taxon>
        <taxon>Hexapoda</taxon>
        <taxon>Insecta</taxon>
        <taxon>Pterygota</taxon>
        <taxon>Neoptera</taxon>
        <taxon>Endopterygota</taxon>
        <taxon>Lepidoptera</taxon>
        <taxon>Glossata</taxon>
        <taxon>Ditrysia</taxon>
        <taxon>Bombycoidea</taxon>
        <taxon>Bombycidae</taxon>
        <taxon>Bombycinae</taxon>
        <taxon>Bombyx</taxon>
    </lineage>
</organism>
<evidence type="ECO:0000259" key="8">
    <source>
        <dbReference type="PROSITE" id="PS50103"/>
    </source>
</evidence>
<dbReference type="GO" id="GO:0072357">
    <property type="term" value="C:PTW/PP1 phosphatase complex"/>
    <property type="evidence" value="ECO:0007669"/>
    <property type="project" value="TreeGrafter"/>
</dbReference>
<dbReference type="PROSITE" id="PS51319">
    <property type="entry name" value="TFIIS_N"/>
    <property type="match status" value="1"/>
</dbReference>
<evidence type="ECO:0000256" key="2">
    <source>
        <dbReference type="ARBA" id="ARBA00022771"/>
    </source>
</evidence>
<dbReference type="SMART" id="SM00356">
    <property type="entry name" value="ZnF_C3H1"/>
    <property type="match status" value="1"/>
</dbReference>
<dbReference type="Pfam" id="PF00642">
    <property type="entry name" value="zf-CCCH"/>
    <property type="match status" value="1"/>
</dbReference>
<dbReference type="InterPro" id="IPR036855">
    <property type="entry name" value="Znf_CCCH_sf"/>
</dbReference>
<feature type="compositionally biased region" description="Basic and acidic residues" evidence="7">
    <location>
        <begin position="587"/>
        <end position="599"/>
    </location>
</feature>
<accession>A0A8R2AV35</accession>
<reference evidence="11" key="1">
    <citation type="journal article" date="2008" name="Insect Biochem. Mol. Biol.">
        <title>The genome of a lepidopteran model insect, the silkworm Bombyx mori.</title>
        <authorList>
            <consortium name="International Silkworm Genome Consortium"/>
        </authorList>
    </citation>
    <scope>NUCLEOTIDE SEQUENCE [LARGE SCALE GENOMIC DNA]</scope>
    <source>
        <strain evidence="11">p50T</strain>
    </source>
</reference>
<dbReference type="SUPFAM" id="SSF90229">
    <property type="entry name" value="CCCH zinc finger"/>
    <property type="match status" value="1"/>
</dbReference>
<feature type="compositionally biased region" description="Basic and acidic residues" evidence="7">
    <location>
        <begin position="256"/>
        <end position="285"/>
    </location>
</feature>
<evidence type="ECO:0000313" key="10">
    <source>
        <dbReference type="EnsemblMetazoa" id="XP_004929266.2"/>
    </source>
</evidence>
<evidence type="ECO:0000256" key="1">
    <source>
        <dbReference type="ARBA" id="ARBA00022723"/>
    </source>
</evidence>
<feature type="compositionally biased region" description="Basic residues" evidence="7">
    <location>
        <begin position="538"/>
        <end position="547"/>
    </location>
</feature>
<feature type="compositionally biased region" description="Gly residues" evidence="7">
    <location>
        <begin position="930"/>
        <end position="946"/>
    </location>
</feature>
<evidence type="ECO:0000256" key="7">
    <source>
        <dbReference type="SAM" id="MobiDB-lite"/>
    </source>
</evidence>
<feature type="compositionally biased region" description="Basic and acidic residues" evidence="7">
    <location>
        <begin position="411"/>
        <end position="434"/>
    </location>
</feature>
<dbReference type="SUPFAM" id="SSF47676">
    <property type="entry name" value="Conserved domain common to transcription factors TFIIS, elongin A, CRSP70"/>
    <property type="match status" value="1"/>
</dbReference>
<proteinExistence type="predicted"/>